<evidence type="ECO:0000313" key="1">
    <source>
        <dbReference type="EMBL" id="VAX22109.1"/>
    </source>
</evidence>
<accession>A0A3B1BVZ6</accession>
<sequence length="177" mass="18399">MKRYLTIYSILLVCGLFIAGCGGGGGGGDSSGESPGITALIIGSWRSDCVVAEGNSVDHIYTFNSSGQGNIKVYGYTGPGCSAQVPSHKIIYFNYSIGATVPVTGIVDIAYEMSINRTSWEVIANGVAILSGGGSPTEYGIVAVDNNILYTGLGVDSPNNTDAGNRPTTFSAFYTRE</sequence>
<gene>
    <name evidence="1" type="ORF">MNBD_NITROSPINAE02-703</name>
</gene>
<proteinExistence type="predicted"/>
<name>A0A3B1BVZ6_9ZZZZ</name>
<reference evidence="1" key="1">
    <citation type="submission" date="2018-06" db="EMBL/GenBank/DDBJ databases">
        <authorList>
            <person name="Zhirakovskaya E."/>
        </authorList>
    </citation>
    <scope>NUCLEOTIDE SEQUENCE</scope>
</reference>
<organism evidence="1">
    <name type="scientific">hydrothermal vent metagenome</name>
    <dbReference type="NCBI Taxonomy" id="652676"/>
    <lineage>
        <taxon>unclassified sequences</taxon>
        <taxon>metagenomes</taxon>
        <taxon>ecological metagenomes</taxon>
    </lineage>
</organism>
<dbReference type="AlphaFoldDB" id="A0A3B1BVZ6"/>
<dbReference type="EMBL" id="UOGE01000072">
    <property type="protein sequence ID" value="VAX22109.1"/>
    <property type="molecule type" value="Genomic_DNA"/>
</dbReference>
<protein>
    <submittedName>
        <fullName evidence="1">Uncharacterized protein</fullName>
    </submittedName>
</protein>
<dbReference type="PROSITE" id="PS51257">
    <property type="entry name" value="PROKAR_LIPOPROTEIN"/>
    <property type="match status" value="1"/>
</dbReference>